<organism evidence="3 4">
    <name type="scientific">Paenibacillus planticolens</name>
    <dbReference type="NCBI Taxonomy" id="2654976"/>
    <lineage>
        <taxon>Bacteria</taxon>
        <taxon>Bacillati</taxon>
        <taxon>Bacillota</taxon>
        <taxon>Bacilli</taxon>
        <taxon>Bacillales</taxon>
        <taxon>Paenibacillaceae</taxon>
        <taxon>Paenibacillus</taxon>
    </lineage>
</organism>
<proteinExistence type="predicted"/>
<dbReference type="Gene3D" id="2.70.98.70">
    <property type="match status" value="1"/>
</dbReference>
<dbReference type="InterPro" id="IPR008929">
    <property type="entry name" value="Chondroitin_lyas"/>
</dbReference>
<gene>
    <name evidence="3" type="ORF">GC097_27925</name>
</gene>
<comment type="subcellular location">
    <subcellularLocation>
        <location evidence="1">Cell envelope</location>
    </subcellularLocation>
</comment>
<dbReference type="SUPFAM" id="SSF48230">
    <property type="entry name" value="Chondroitin AC/alginate lyase"/>
    <property type="match status" value="1"/>
</dbReference>
<name>A0ABX1ZUV6_9BACL</name>
<dbReference type="InterPro" id="IPR012480">
    <property type="entry name" value="Hepar_II_III_C"/>
</dbReference>
<dbReference type="Gene3D" id="1.50.10.100">
    <property type="entry name" value="Chondroitin AC/alginate lyase"/>
    <property type="match status" value="1"/>
</dbReference>
<sequence length="626" mass="71784">MLMDRYASTLSNLISPHDQYYPYPKFEDRDQWESLPESLRQIWISKGNDSLAFSWPSLRATDYLEYFKSGQVVLYEEKQRERKRVLAILVLAECMEGKGRFLDQIINGIWCICEESTWVIPPHQVISKQSAKDHLPNIEDAFIDLCAGETASLLATTHYLLKHSLDRVSENICSRIRMELKRRIMNPFLERNDLWWMGLETNRKMNNWNPWINSNLLSVFLLLEQENEQRVQAVGKVIQCLDRYIEDCHSDGGCDEGPVYWGRAGGSLFDCLELLYQASDGRINLFNEPLIRKMGSYLYKAHIDGSYYVNFADSSARVEIEAKLVYLYGKRIHDQQLKDLACSAFRNQHSPIPSGWLTMHRTIPSLFVNQEMQETLSQPPFVRDVWLNVIEFMAAREQSGSSQGLYLAAKGGHNGESHNHNDVGHFVVYNNGSPFLIDIGVETYTAKTFSPQRYQIWTMQSAYHNVPMVNGVQQQAGNEFAATEVHYSQADDDHLAQLSMNIASAYPESAGIETWRRTCSFSRQKDACIVIEDDFSLQDPTDDIRIHLMTPCVPQLEEIGTILLSDHLGNAIRLDYNSRDVVAAEELIVLKDERLRAVWGNSLYRITLKALVPTRSAKWSIVLTKV</sequence>
<dbReference type="EMBL" id="WHNZ01000069">
    <property type="protein sequence ID" value="NOV03835.1"/>
    <property type="molecule type" value="Genomic_DNA"/>
</dbReference>
<dbReference type="RefSeq" id="WP_171686646.1">
    <property type="nucleotide sequence ID" value="NZ_WHNZ01000069.1"/>
</dbReference>
<comment type="caution">
    <text evidence="3">The sequence shown here is derived from an EMBL/GenBank/DDBJ whole genome shotgun (WGS) entry which is preliminary data.</text>
</comment>
<accession>A0ABX1ZUV6</accession>
<keyword evidence="4" id="KW-1185">Reference proteome</keyword>
<evidence type="ECO:0000313" key="3">
    <source>
        <dbReference type="EMBL" id="NOV03835.1"/>
    </source>
</evidence>
<dbReference type="Proteomes" id="UP000618579">
    <property type="component" value="Unassembled WGS sequence"/>
</dbReference>
<reference evidence="3 4" key="1">
    <citation type="submission" date="2019-10" db="EMBL/GenBank/DDBJ databases">
        <title>Description of Paenibacillus pedi sp. nov.</title>
        <authorList>
            <person name="Carlier A."/>
            <person name="Qi S."/>
        </authorList>
    </citation>
    <scope>NUCLEOTIDE SEQUENCE [LARGE SCALE GENOMIC DNA]</scope>
    <source>
        <strain evidence="3 4">LMG 31457</strain>
    </source>
</reference>
<feature type="domain" description="Heparinase II/III-like C-terminal" evidence="2">
    <location>
        <begin position="408"/>
        <end position="576"/>
    </location>
</feature>
<evidence type="ECO:0000256" key="1">
    <source>
        <dbReference type="ARBA" id="ARBA00004196"/>
    </source>
</evidence>
<evidence type="ECO:0000313" key="4">
    <source>
        <dbReference type="Proteomes" id="UP000618579"/>
    </source>
</evidence>
<evidence type="ECO:0000259" key="2">
    <source>
        <dbReference type="Pfam" id="PF07940"/>
    </source>
</evidence>
<protein>
    <submittedName>
        <fullName evidence="3">Heparinase</fullName>
    </submittedName>
</protein>
<dbReference type="Pfam" id="PF07940">
    <property type="entry name" value="Hepar_II_III_C"/>
    <property type="match status" value="1"/>
</dbReference>